<dbReference type="Proteomes" id="UP000235547">
    <property type="component" value="Unassembled WGS sequence"/>
</dbReference>
<comment type="cofactor">
    <cofactor evidence="1 6">
        <name>FAD</name>
        <dbReference type="ChEBI" id="CHEBI:57692"/>
    </cofactor>
</comment>
<evidence type="ECO:0000259" key="7">
    <source>
        <dbReference type="Pfam" id="PF00441"/>
    </source>
</evidence>
<dbReference type="Pfam" id="PF00441">
    <property type="entry name" value="Acyl-CoA_dh_1"/>
    <property type="match status" value="1"/>
</dbReference>
<dbReference type="Gene3D" id="1.20.140.10">
    <property type="entry name" value="Butyryl-CoA Dehydrogenase, subunit A, domain 3"/>
    <property type="match status" value="1"/>
</dbReference>
<dbReference type="PROSITE" id="PS00072">
    <property type="entry name" value="ACYL_COA_DH_1"/>
    <property type="match status" value="1"/>
</dbReference>
<dbReference type="GO" id="GO:0050660">
    <property type="term" value="F:flavin adenine dinucleotide binding"/>
    <property type="evidence" value="ECO:0007669"/>
    <property type="project" value="InterPro"/>
</dbReference>
<evidence type="ECO:0000313" key="11">
    <source>
        <dbReference type="Proteomes" id="UP000235547"/>
    </source>
</evidence>
<feature type="domain" description="Acyl-CoA dehydrogenase/oxidase C-terminal" evidence="7">
    <location>
        <begin position="229"/>
        <end position="376"/>
    </location>
</feature>
<accession>A0A2N7UMH1</accession>
<evidence type="ECO:0000256" key="3">
    <source>
        <dbReference type="ARBA" id="ARBA00022630"/>
    </source>
</evidence>
<dbReference type="PROSITE" id="PS00073">
    <property type="entry name" value="ACYL_COA_DH_2"/>
    <property type="match status" value="1"/>
</dbReference>
<dbReference type="FunFam" id="1.20.140.10:FF:000001">
    <property type="entry name" value="Acyl-CoA dehydrogenase"/>
    <property type="match status" value="1"/>
</dbReference>
<dbReference type="EMBL" id="PNRG01000008">
    <property type="protein sequence ID" value="PMR81631.1"/>
    <property type="molecule type" value="Genomic_DNA"/>
</dbReference>
<proteinExistence type="inferred from homology"/>
<dbReference type="InterPro" id="IPR036250">
    <property type="entry name" value="AcylCo_DH-like_C"/>
</dbReference>
<sequence length="386" mass="43221">MRAFTEEQTMFRQAYRRFLAAEVVPHMARFREQGVVDREVYRKAGEQGFLMVWPDECYGGMGDRDIRFEQVIIEEIARADVFEFFAPLHSRLVGPYLDTFGNAEQKQRWLPGCVSGETILAVAMTEPDAGSDLAGMRTHARDMGDHYLLNGAKTYISNGLLADLVVVAAKTDPENNPHAMALMVVERGMPGFERGKKLDKMGLAAQDTAELFFHDVKVPKANVLGDPSKGFHYLMHGLAEERLLAAFQNVGMARKAFDITRTFVMERRVFGKPLSAQQNTQFQMAAIEAELDMAQVYVDQCATWLNEGQLSSARAARAKLLSSEALWRMLDLGVQLHGGTGYMMESPICRMFVDGRVARILAGSSEIMKLIIAREIFADDYPSLLD</sequence>
<dbReference type="InterPro" id="IPR013786">
    <property type="entry name" value="AcylCoA_DH/ox_N"/>
</dbReference>
<keyword evidence="11" id="KW-1185">Reference proteome</keyword>
<evidence type="ECO:0000259" key="8">
    <source>
        <dbReference type="Pfam" id="PF02770"/>
    </source>
</evidence>
<dbReference type="InterPro" id="IPR006091">
    <property type="entry name" value="Acyl-CoA_Oxase/DH_mid-dom"/>
</dbReference>
<dbReference type="InterPro" id="IPR037069">
    <property type="entry name" value="AcylCoA_DH/ox_N_sf"/>
</dbReference>
<dbReference type="SUPFAM" id="SSF56645">
    <property type="entry name" value="Acyl-CoA dehydrogenase NM domain-like"/>
    <property type="match status" value="1"/>
</dbReference>
<dbReference type="Pfam" id="PF02771">
    <property type="entry name" value="Acyl-CoA_dh_N"/>
    <property type="match status" value="1"/>
</dbReference>
<keyword evidence="4 6" id="KW-0274">FAD</keyword>
<organism evidence="10 11">
    <name type="scientific">Halomonas urumqiensis</name>
    <dbReference type="NCBI Taxonomy" id="1684789"/>
    <lineage>
        <taxon>Bacteria</taxon>
        <taxon>Pseudomonadati</taxon>
        <taxon>Pseudomonadota</taxon>
        <taxon>Gammaproteobacteria</taxon>
        <taxon>Oceanospirillales</taxon>
        <taxon>Halomonadaceae</taxon>
        <taxon>Halomonas</taxon>
    </lineage>
</organism>
<dbReference type="InterPro" id="IPR006089">
    <property type="entry name" value="Acyl-CoA_DH_CS"/>
</dbReference>
<dbReference type="InterPro" id="IPR009100">
    <property type="entry name" value="AcylCoA_DH/oxidase_NM_dom_sf"/>
</dbReference>
<evidence type="ECO:0000256" key="6">
    <source>
        <dbReference type="RuleBase" id="RU362125"/>
    </source>
</evidence>
<feature type="domain" description="Acyl-CoA dehydrogenase/oxidase N-terminal" evidence="9">
    <location>
        <begin position="5"/>
        <end position="117"/>
    </location>
</feature>
<dbReference type="PANTHER" id="PTHR43884:SF12">
    <property type="entry name" value="ISOVALERYL-COA DEHYDROGENASE, MITOCHONDRIAL-RELATED"/>
    <property type="match status" value="1"/>
</dbReference>
<reference evidence="10 11" key="1">
    <citation type="submission" date="2018-01" db="EMBL/GenBank/DDBJ databases">
        <title>Halomonas endophytica sp. nov., isolated from storage liquid in the stems of Populus euphratica.</title>
        <authorList>
            <person name="Chen C."/>
        </authorList>
    </citation>
    <scope>NUCLEOTIDE SEQUENCE [LARGE SCALE GENOMIC DNA]</scope>
    <source>
        <strain evidence="10 11">BZ-SZ-XJ27</strain>
    </source>
</reference>
<name>A0A2N7UMH1_9GAMM</name>
<keyword evidence="5 6" id="KW-0560">Oxidoreductase</keyword>
<dbReference type="RefSeq" id="WP_102587114.1">
    <property type="nucleotide sequence ID" value="NZ_BNAE01000003.1"/>
</dbReference>
<evidence type="ECO:0000256" key="2">
    <source>
        <dbReference type="ARBA" id="ARBA00009347"/>
    </source>
</evidence>
<dbReference type="InterPro" id="IPR009075">
    <property type="entry name" value="AcylCo_DH/oxidase_C"/>
</dbReference>
<keyword evidence="3 6" id="KW-0285">Flavoprotein</keyword>
<dbReference type="GO" id="GO:0003995">
    <property type="term" value="F:acyl-CoA dehydrogenase activity"/>
    <property type="evidence" value="ECO:0007669"/>
    <property type="project" value="InterPro"/>
</dbReference>
<dbReference type="PANTHER" id="PTHR43884">
    <property type="entry name" value="ACYL-COA DEHYDROGENASE"/>
    <property type="match status" value="1"/>
</dbReference>
<feature type="domain" description="Acyl-CoA oxidase/dehydrogenase middle" evidence="8">
    <location>
        <begin position="121"/>
        <end position="216"/>
    </location>
</feature>
<evidence type="ECO:0000313" key="10">
    <source>
        <dbReference type="EMBL" id="PMR81631.1"/>
    </source>
</evidence>
<dbReference type="OrthoDB" id="9769473at2"/>
<protein>
    <submittedName>
        <fullName evidence="10">Acyl-CoA dehydrogenase</fullName>
    </submittedName>
</protein>
<dbReference type="SUPFAM" id="SSF47203">
    <property type="entry name" value="Acyl-CoA dehydrogenase C-terminal domain-like"/>
    <property type="match status" value="1"/>
</dbReference>
<dbReference type="AlphaFoldDB" id="A0A2N7UMH1"/>
<gene>
    <name evidence="10" type="ORF">C1H70_04340</name>
</gene>
<evidence type="ECO:0000259" key="9">
    <source>
        <dbReference type="Pfam" id="PF02771"/>
    </source>
</evidence>
<dbReference type="Gene3D" id="1.10.540.10">
    <property type="entry name" value="Acyl-CoA dehydrogenase/oxidase, N-terminal domain"/>
    <property type="match status" value="1"/>
</dbReference>
<evidence type="ECO:0000256" key="1">
    <source>
        <dbReference type="ARBA" id="ARBA00001974"/>
    </source>
</evidence>
<evidence type="ECO:0000256" key="5">
    <source>
        <dbReference type="ARBA" id="ARBA00023002"/>
    </source>
</evidence>
<comment type="caution">
    <text evidence="10">The sequence shown here is derived from an EMBL/GenBank/DDBJ whole genome shotgun (WGS) entry which is preliminary data.</text>
</comment>
<dbReference type="Gene3D" id="2.40.110.10">
    <property type="entry name" value="Butyryl-CoA Dehydrogenase, subunit A, domain 2"/>
    <property type="match status" value="1"/>
</dbReference>
<dbReference type="InterPro" id="IPR046373">
    <property type="entry name" value="Acyl-CoA_Oxase/DH_mid-dom_sf"/>
</dbReference>
<dbReference type="Pfam" id="PF02770">
    <property type="entry name" value="Acyl-CoA_dh_M"/>
    <property type="match status" value="1"/>
</dbReference>
<evidence type="ECO:0000256" key="4">
    <source>
        <dbReference type="ARBA" id="ARBA00022827"/>
    </source>
</evidence>
<comment type="similarity">
    <text evidence="2 6">Belongs to the acyl-CoA dehydrogenase family.</text>
</comment>
<dbReference type="FunFam" id="2.40.110.10:FF:000002">
    <property type="entry name" value="Acyl-CoA dehydrogenase fadE12"/>
    <property type="match status" value="1"/>
</dbReference>